<keyword evidence="2" id="KW-0472">Membrane</keyword>
<feature type="region of interest" description="Disordered" evidence="1">
    <location>
        <begin position="238"/>
        <end position="258"/>
    </location>
</feature>
<feature type="transmembrane region" description="Helical" evidence="2">
    <location>
        <begin position="25"/>
        <end position="49"/>
    </location>
</feature>
<keyword evidence="2" id="KW-1133">Transmembrane helix</keyword>
<feature type="transmembrane region" description="Helical" evidence="2">
    <location>
        <begin position="107"/>
        <end position="129"/>
    </location>
</feature>
<feature type="transmembrane region" description="Helical" evidence="2">
    <location>
        <begin position="141"/>
        <end position="165"/>
    </location>
</feature>
<feature type="transmembrane region" description="Helical" evidence="2">
    <location>
        <begin position="276"/>
        <end position="299"/>
    </location>
</feature>
<evidence type="ECO:0000256" key="1">
    <source>
        <dbReference type="SAM" id="MobiDB-lite"/>
    </source>
</evidence>
<accession>A0AAE0ES28</accession>
<gene>
    <name evidence="3" type="ORF">CYMTET_51484</name>
</gene>
<protein>
    <submittedName>
        <fullName evidence="3">Uncharacterized protein</fullName>
    </submittedName>
</protein>
<name>A0AAE0ES28_9CHLO</name>
<dbReference type="Proteomes" id="UP001190700">
    <property type="component" value="Unassembled WGS sequence"/>
</dbReference>
<keyword evidence="4" id="KW-1185">Reference proteome</keyword>
<evidence type="ECO:0000313" key="4">
    <source>
        <dbReference type="Proteomes" id="UP001190700"/>
    </source>
</evidence>
<dbReference type="AlphaFoldDB" id="A0AAE0ES28"/>
<dbReference type="EMBL" id="LGRX02034189">
    <property type="protein sequence ID" value="KAK3238506.1"/>
    <property type="molecule type" value="Genomic_DNA"/>
</dbReference>
<feature type="transmembrane region" description="Helical" evidence="2">
    <location>
        <begin position="185"/>
        <end position="205"/>
    </location>
</feature>
<evidence type="ECO:0000313" key="3">
    <source>
        <dbReference type="EMBL" id="KAK3238506.1"/>
    </source>
</evidence>
<proteinExistence type="predicted"/>
<comment type="caution">
    <text evidence="3">The sequence shown here is derived from an EMBL/GenBank/DDBJ whole genome shotgun (WGS) entry which is preliminary data.</text>
</comment>
<sequence length="496" mass="56613">MENDPAPAPDKTLGRRLKSIPPSAWFGFFLALTAFVLTCSSLWICWYELHYDDGTLEYWYRLWLDRMRGKGEVTSPLSDEKTVETDWEDIDNFGKYLDAGRAASICIYNSLFIQWAGLTFAILDFLALFPPALQALRVRRWFYRFLFTCAGLALIFSLVVFLMIMNLKDDDGDDDEYNSNSNQNYIGIYFIVVAILVQFFAAFLMSEVYDPADESGETKPFYEFRQSSGDTFLQATPARELKSSTAEPTKKEDEEEFSASELAIPMDEKMPHADQLTVLLQIVAYTAFLMLLMACYLPWYEGRSDKSQDECEEESWPFLGVNCPVRSVQVFFTKTRICRTDDYTCDTYDLGDLDTETDDFESAGLAAHILVGIAVIPSALLTLLPMTHFVNQDAATFLRTYYVIPWLGGFATFLSCLALIIYYAIIADTDEVPVMSYDNTDGVTWSYGWGFWFTFDSGFTAVLVVMIRGLHFHYSDPMSKFWERVKGGDDVMHSAY</sequence>
<keyword evidence="2" id="KW-0812">Transmembrane</keyword>
<evidence type="ECO:0000256" key="2">
    <source>
        <dbReference type="SAM" id="Phobius"/>
    </source>
</evidence>
<feature type="transmembrane region" description="Helical" evidence="2">
    <location>
        <begin position="365"/>
        <end position="390"/>
    </location>
</feature>
<feature type="transmembrane region" description="Helical" evidence="2">
    <location>
        <begin position="402"/>
        <end position="426"/>
    </location>
</feature>
<feature type="transmembrane region" description="Helical" evidence="2">
    <location>
        <begin position="446"/>
        <end position="470"/>
    </location>
</feature>
<organism evidence="3 4">
    <name type="scientific">Cymbomonas tetramitiformis</name>
    <dbReference type="NCBI Taxonomy" id="36881"/>
    <lineage>
        <taxon>Eukaryota</taxon>
        <taxon>Viridiplantae</taxon>
        <taxon>Chlorophyta</taxon>
        <taxon>Pyramimonadophyceae</taxon>
        <taxon>Pyramimonadales</taxon>
        <taxon>Pyramimonadaceae</taxon>
        <taxon>Cymbomonas</taxon>
    </lineage>
</organism>
<reference evidence="3 4" key="1">
    <citation type="journal article" date="2015" name="Genome Biol. Evol.">
        <title>Comparative Genomics of a Bacterivorous Green Alga Reveals Evolutionary Causalities and Consequences of Phago-Mixotrophic Mode of Nutrition.</title>
        <authorList>
            <person name="Burns J.A."/>
            <person name="Paasch A."/>
            <person name="Narechania A."/>
            <person name="Kim E."/>
        </authorList>
    </citation>
    <scope>NUCLEOTIDE SEQUENCE [LARGE SCALE GENOMIC DNA]</scope>
    <source>
        <strain evidence="3 4">PLY_AMNH</strain>
    </source>
</reference>